<organism evidence="2 3">
    <name type="scientific">Neoarthrinium moseri</name>
    <dbReference type="NCBI Taxonomy" id="1658444"/>
    <lineage>
        <taxon>Eukaryota</taxon>
        <taxon>Fungi</taxon>
        <taxon>Dikarya</taxon>
        <taxon>Ascomycota</taxon>
        <taxon>Pezizomycotina</taxon>
        <taxon>Sordariomycetes</taxon>
        <taxon>Xylariomycetidae</taxon>
        <taxon>Amphisphaeriales</taxon>
        <taxon>Apiosporaceae</taxon>
        <taxon>Neoarthrinium</taxon>
    </lineage>
</organism>
<dbReference type="AlphaFoldDB" id="A0A9P9WCJ9"/>
<accession>A0A9P9WCJ9</accession>
<sequence>MVAVSRSVALAVVLVFRAQPSYGSAIHQPYPYLNVSSSVATTTLLPIDCSDTSSNIYYPPSGRTVVTVSVSTTTTLRASDTPCYSNSTVSSSTTTTTIVPTYITTSTVPHHTTTTIVPSTITSSATYTSHSYTTTTIADECPSTCSISAGTVNLFFWPTNNDYSYPSTYVNTALDYTFTSPSVYMLINTIYGYNSLGRAGPAGTSEIFALNLDQVSTIVPGSDATRQLSLSDLGTDCPQSIDPSEIATKAPDGRCDPSLVAPDVVKSWALPCNACGKFGLFDPPYAVPTLTGGLIEPTITTVATTAATSAATGATSTAVPTTTTAVPATTNTPSSTLITTGTSTLVTTTSSLPTDVDPTTVVTAAGQNVSIRVAYLVVQVSSAWSCSEKKENTFRRSI</sequence>
<name>A0A9P9WCJ9_9PEZI</name>
<evidence type="ECO:0000313" key="2">
    <source>
        <dbReference type="EMBL" id="KAI1856627.1"/>
    </source>
</evidence>
<keyword evidence="3" id="KW-1185">Reference proteome</keyword>
<proteinExistence type="predicted"/>
<protein>
    <submittedName>
        <fullName evidence="2">Uncharacterized protein</fullName>
    </submittedName>
</protein>
<feature type="signal peptide" evidence="1">
    <location>
        <begin position="1"/>
        <end position="23"/>
    </location>
</feature>
<comment type="caution">
    <text evidence="2">The sequence shown here is derived from an EMBL/GenBank/DDBJ whole genome shotgun (WGS) entry which is preliminary data.</text>
</comment>
<feature type="chain" id="PRO_5040214192" evidence="1">
    <location>
        <begin position="24"/>
        <end position="398"/>
    </location>
</feature>
<keyword evidence="1" id="KW-0732">Signal</keyword>
<dbReference type="Proteomes" id="UP000829685">
    <property type="component" value="Unassembled WGS sequence"/>
</dbReference>
<evidence type="ECO:0000256" key="1">
    <source>
        <dbReference type="SAM" id="SignalP"/>
    </source>
</evidence>
<dbReference type="EMBL" id="JAFIMR010000043">
    <property type="protein sequence ID" value="KAI1856627.1"/>
    <property type="molecule type" value="Genomic_DNA"/>
</dbReference>
<gene>
    <name evidence="2" type="ORF">JX265_011586</name>
</gene>
<reference evidence="2" key="1">
    <citation type="submission" date="2021-03" db="EMBL/GenBank/DDBJ databases">
        <title>Revisited historic fungal species revealed as producer of novel bioactive compounds through whole genome sequencing and comparative genomics.</title>
        <authorList>
            <person name="Vignolle G.A."/>
            <person name="Hochenegger N."/>
            <person name="Mach R.L."/>
            <person name="Mach-Aigner A.R."/>
            <person name="Javad Rahimi M."/>
            <person name="Salim K.A."/>
            <person name="Chan C.M."/>
            <person name="Lim L.B.L."/>
            <person name="Cai F."/>
            <person name="Druzhinina I.S."/>
            <person name="U'Ren J.M."/>
            <person name="Derntl C."/>
        </authorList>
    </citation>
    <scope>NUCLEOTIDE SEQUENCE</scope>
    <source>
        <strain evidence="2">TUCIM 5799</strain>
    </source>
</reference>
<evidence type="ECO:0000313" key="3">
    <source>
        <dbReference type="Proteomes" id="UP000829685"/>
    </source>
</evidence>